<dbReference type="AlphaFoldDB" id="A0A1H7GNJ2"/>
<dbReference type="SUPFAM" id="SSF54593">
    <property type="entry name" value="Glyoxalase/Bleomycin resistance protein/Dihydroxybiphenyl dioxygenase"/>
    <property type="match status" value="1"/>
</dbReference>
<evidence type="ECO:0000313" key="2">
    <source>
        <dbReference type="Proteomes" id="UP000198620"/>
    </source>
</evidence>
<proteinExistence type="predicted"/>
<dbReference type="Proteomes" id="UP000198620">
    <property type="component" value="Unassembled WGS sequence"/>
</dbReference>
<sequence length="69" mass="7876">MRELAEAAGATLLKGTFLDFLDPWGNRIQVVEYRDLQFMKTDAVLKFMGLELDKSEQAQAELREKGIQT</sequence>
<protein>
    <submittedName>
        <fullName evidence="1">Uncharacterized protein</fullName>
    </submittedName>
</protein>
<dbReference type="STRING" id="1233.SAMN05216387_101334"/>
<reference evidence="1 2" key="1">
    <citation type="submission" date="2016-10" db="EMBL/GenBank/DDBJ databases">
        <authorList>
            <person name="de Groot N.N."/>
        </authorList>
    </citation>
    <scope>NUCLEOTIDE SEQUENCE [LARGE SCALE GENOMIC DNA]</scope>
    <source>
        <strain evidence="1 2">Nv1</strain>
    </source>
</reference>
<organism evidence="1 2">
    <name type="scientific">Nitrosovibrio tenuis</name>
    <dbReference type="NCBI Taxonomy" id="1233"/>
    <lineage>
        <taxon>Bacteria</taxon>
        <taxon>Pseudomonadati</taxon>
        <taxon>Pseudomonadota</taxon>
        <taxon>Betaproteobacteria</taxon>
        <taxon>Nitrosomonadales</taxon>
        <taxon>Nitrosomonadaceae</taxon>
        <taxon>Nitrosovibrio</taxon>
    </lineage>
</organism>
<name>A0A1H7GNJ2_9PROT</name>
<accession>A0A1H7GNJ2</accession>
<dbReference type="EMBL" id="FOBH01000001">
    <property type="protein sequence ID" value="SEK39706.1"/>
    <property type="molecule type" value="Genomic_DNA"/>
</dbReference>
<dbReference type="InterPro" id="IPR029068">
    <property type="entry name" value="Glyas_Bleomycin-R_OHBP_Dase"/>
</dbReference>
<evidence type="ECO:0000313" key="1">
    <source>
        <dbReference type="EMBL" id="SEK39706.1"/>
    </source>
</evidence>
<keyword evidence="2" id="KW-1185">Reference proteome</keyword>
<gene>
    <name evidence="1" type="ORF">SAMN05216387_101334</name>
</gene>
<dbReference type="RefSeq" id="WP_245727518.1">
    <property type="nucleotide sequence ID" value="NZ_FOBH01000001.1"/>
</dbReference>